<sequence>MEVVKVGGPVYRIGLGGGAASSVQVQGDSQADLDFSAVQRGDAEMEQKMNRVIRACVEMGEANPIRSIHDQGAGGNGNVLKEIAEPAGALIRADAFQLGDPTISIMDLWGAEYQENNALLVQSTDLPLLKAIGKRERCPVCHVGIITGSGKIELENFENNLKARDSGRKPVDLELEYVLGSMPRKEFHMKRIRPDLQPLTLPESLTIQEALSRVLRLPSVASKRYLTNKVDRSVTGLVAQQQCVGPLHTPLADVAVAALSHFDTVRTFS</sequence>
<keyword evidence="4" id="KW-1185">Reference proteome</keyword>
<evidence type="ECO:0000313" key="4">
    <source>
        <dbReference type="Proteomes" id="UP000735302"/>
    </source>
</evidence>
<dbReference type="GO" id="GO:0004642">
    <property type="term" value="F:phosphoribosylformylglycinamidine synthase activity"/>
    <property type="evidence" value="ECO:0007669"/>
    <property type="project" value="TreeGrafter"/>
</dbReference>
<dbReference type="SUPFAM" id="SSF56042">
    <property type="entry name" value="PurM C-terminal domain-like"/>
    <property type="match status" value="1"/>
</dbReference>
<organism evidence="3 4">
    <name type="scientific">Plakobranchus ocellatus</name>
    <dbReference type="NCBI Taxonomy" id="259542"/>
    <lineage>
        <taxon>Eukaryota</taxon>
        <taxon>Metazoa</taxon>
        <taxon>Spiralia</taxon>
        <taxon>Lophotrochozoa</taxon>
        <taxon>Mollusca</taxon>
        <taxon>Gastropoda</taxon>
        <taxon>Heterobranchia</taxon>
        <taxon>Euthyneura</taxon>
        <taxon>Panpulmonata</taxon>
        <taxon>Sacoglossa</taxon>
        <taxon>Placobranchoidea</taxon>
        <taxon>Plakobranchidae</taxon>
        <taxon>Plakobranchus</taxon>
    </lineage>
</organism>
<dbReference type="InterPro" id="IPR036676">
    <property type="entry name" value="PurM-like_C_sf"/>
</dbReference>
<dbReference type="GO" id="GO:0006164">
    <property type="term" value="P:purine nucleotide biosynthetic process"/>
    <property type="evidence" value="ECO:0007669"/>
    <property type="project" value="TreeGrafter"/>
</dbReference>
<dbReference type="Gene3D" id="3.30.1330.10">
    <property type="entry name" value="PurM-like, N-terminal domain"/>
    <property type="match status" value="1"/>
</dbReference>
<dbReference type="InterPro" id="IPR036921">
    <property type="entry name" value="PurM-like_N_sf"/>
</dbReference>
<protein>
    <submittedName>
        <fullName evidence="3">Phosphoribosylformylglycinamidine synthase-like</fullName>
    </submittedName>
</protein>
<proteinExistence type="predicted"/>
<dbReference type="Proteomes" id="UP000735302">
    <property type="component" value="Unassembled WGS sequence"/>
</dbReference>
<dbReference type="AlphaFoldDB" id="A0AAV4BGC4"/>
<dbReference type="Pfam" id="PF02769">
    <property type="entry name" value="AIRS_C"/>
    <property type="match status" value="1"/>
</dbReference>
<accession>A0AAV4BGC4</accession>
<dbReference type="GO" id="GO:0005737">
    <property type="term" value="C:cytoplasm"/>
    <property type="evidence" value="ECO:0007669"/>
    <property type="project" value="TreeGrafter"/>
</dbReference>
<feature type="domain" description="FGAR-AT PurM N-terminal-like" evidence="2">
    <location>
        <begin position="222"/>
        <end position="262"/>
    </location>
</feature>
<dbReference type="InterPro" id="IPR055181">
    <property type="entry name" value="FGAR-AT_PurM_N-like"/>
</dbReference>
<dbReference type="FunFam" id="3.90.650.10:FF:000024">
    <property type="entry name" value="Phosphoribosylformylglycinamidine synthase"/>
    <property type="match status" value="1"/>
</dbReference>
<dbReference type="PANTHER" id="PTHR10099">
    <property type="entry name" value="PHOSPHORIBOSYLFORMYLGLYCINAMIDINE SYNTHASE"/>
    <property type="match status" value="1"/>
</dbReference>
<reference evidence="3 4" key="1">
    <citation type="journal article" date="2021" name="Elife">
        <title>Chloroplast acquisition without the gene transfer in kleptoplastic sea slugs, Plakobranchus ocellatus.</title>
        <authorList>
            <person name="Maeda T."/>
            <person name="Takahashi S."/>
            <person name="Yoshida T."/>
            <person name="Shimamura S."/>
            <person name="Takaki Y."/>
            <person name="Nagai Y."/>
            <person name="Toyoda A."/>
            <person name="Suzuki Y."/>
            <person name="Arimoto A."/>
            <person name="Ishii H."/>
            <person name="Satoh N."/>
            <person name="Nishiyama T."/>
            <person name="Hasebe M."/>
            <person name="Maruyama T."/>
            <person name="Minagawa J."/>
            <person name="Obokata J."/>
            <person name="Shigenobu S."/>
        </authorList>
    </citation>
    <scope>NUCLEOTIDE SEQUENCE [LARGE SCALE GENOMIC DNA]</scope>
</reference>
<comment type="caution">
    <text evidence="3">The sequence shown here is derived from an EMBL/GenBank/DDBJ whole genome shotgun (WGS) entry which is preliminary data.</text>
</comment>
<evidence type="ECO:0000313" key="3">
    <source>
        <dbReference type="EMBL" id="GFO17896.1"/>
    </source>
</evidence>
<dbReference type="PANTHER" id="PTHR10099:SF1">
    <property type="entry name" value="PHOSPHORIBOSYLFORMYLGLYCINAMIDINE SYNTHASE"/>
    <property type="match status" value="1"/>
</dbReference>
<dbReference type="InterPro" id="IPR010918">
    <property type="entry name" value="PurM-like_C_dom"/>
</dbReference>
<evidence type="ECO:0000259" key="1">
    <source>
        <dbReference type="Pfam" id="PF02769"/>
    </source>
</evidence>
<evidence type="ECO:0000259" key="2">
    <source>
        <dbReference type="Pfam" id="PF22689"/>
    </source>
</evidence>
<dbReference type="EMBL" id="BLXT01004907">
    <property type="protein sequence ID" value="GFO17896.1"/>
    <property type="molecule type" value="Genomic_DNA"/>
</dbReference>
<dbReference type="Gene3D" id="3.90.650.10">
    <property type="entry name" value="PurM-like C-terminal domain"/>
    <property type="match status" value="1"/>
</dbReference>
<name>A0AAV4BGC4_9GAST</name>
<gene>
    <name evidence="3" type="ORF">PoB_004440100</name>
</gene>
<feature type="domain" description="PurM-like C-terminal" evidence="1">
    <location>
        <begin position="3"/>
        <end position="154"/>
    </location>
</feature>
<dbReference type="Pfam" id="PF22689">
    <property type="entry name" value="FGAR-AT_PurM_N-like"/>
    <property type="match status" value="1"/>
</dbReference>